<dbReference type="RefSeq" id="WP_250423855.1">
    <property type="nucleotide sequence ID" value="NZ_JAJKBJ010000025.1"/>
</dbReference>
<evidence type="ECO:0000256" key="18">
    <source>
        <dbReference type="ARBA" id="ARBA00080135"/>
    </source>
</evidence>
<dbReference type="Gene3D" id="3.20.10.10">
    <property type="entry name" value="D-amino Acid Aminotransferase, subunit A, domain 2"/>
    <property type="match status" value="1"/>
</dbReference>
<dbReference type="InterPro" id="IPR036038">
    <property type="entry name" value="Aminotransferase-like"/>
</dbReference>
<evidence type="ECO:0000256" key="12">
    <source>
        <dbReference type="ARBA" id="ARBA00048212"/>
    </source>
</evidence>
<reference evidence="21" key="1">
    <citation type="submission" date="2021-11" db="EMBL/GenBank/DDBJ databases">
        <title>Legionella maioricencis sp. nov., a new species isolated from hot water samples in Mallorca.</title>
        <authorList>
            <person name="Crespi S."/>
            <person name="Drasar V."/>
            <person name="Salva-Serra F."/>
            <person name="Jaen-Luchoro D."/>
            <person name="Pineiro-Iglesias B."/>
            <person name="Aliaga F."/>
            <person name="Fernandez-Juarez V."/>
            <person name="Coll G."/>
            <person name="Moore E.R.B."/>
            <person name="Bennasar-Figueras A."/>
        </authorList>
    </citation>
    <scope>NUCLEOTIDE SEQUENCE</scope>
    <source>
        <strain evidence="21">HCPI-6</strain>
    </source>
</reference>
<dbReference type="Proteomes" id="UP001139721">
    <property type="component" value="Unassembled WGS sequence"/>
</dbReference>
<evidence type="ECO:0000313" key="22">
    <source>
        <dbReference type="Proteomes" id="UP001139721"/>
    </source>
</evidence>
<dbReference type="InterPro" id="IPR043131">
    <property type="entry name" value="BCAT-like_N"/>
</dbReference>
<comment type="pathway">
    <text evidence="3">Amino-acid biosynthesis; L-isoleucine biosynthesis; L-isoleucine from 2-oxobutanoate: step 4/4.</text>
</comment>
<dbReference type="InterPro" id="IPR018300">
    <property type="entry name" value="Aminotrans_IV_CS"/>
</dbReference>
<comment type="cofactor">
    <cofactor evidence="1 20">
        <name>pyridoxal 5'-phosphate</name>
        <dbReference type="ChEBI" id="CHEBI:597326"/>
    </cofactor>
</comment>
<dbReference type="EMBL" id="JAJKBJ010000025">
    <property type="protein sequence ID" value="MCL9685431.1"/>
    <property type="molecule type" value="Genomic_DNA"/>
</dbReference>
<evidence type="ECO:0000256" key="5">
    <source>
        <dbReference type="ARBA" id="ARBA00005072"/>
    </source>
</evidence>
<comment type="catalytic activity">
    <reaction evidence="12">
        <text>L-valine + 2-oxoglutarate = 3-methyl-2-oxobutanoate + L-glutamate</text>
        <dbReference type="Rhea" id="RHEA:24813"/>
        <dbReference type="ChEBI" id="CHEBI:11851"/>
        <dbReference type="ChEBI" id="CHEBI:16810"/>
        <dbReference type="ChEBI" id="CHEBI:29985"/>
        <dbReference type="ChEBI" id="CHEBI:57762"/>
        <dbReference type="EC" id="2.6.1.42"/>
    </reaction>
</comment>
<dbReference type="EC" id="4.1.3.38" evidence="11"/>
<protein>
    <recommendedName>
        <fullName evidence="17">Aminodeoxychorismate lyase</fullName>
        <ecNumber evidence="7">2.6.1.42</ecNumber>
        <ecNumber evidence="11">4.1.3.38</ecNumber>
    </recommendedName>
    <alternativeName>
        <fullName evidence="18">4-amino-4-deoxychorismate lyase</fullName>
    </alternativeName>
</protein>
<keyword evidence="21" id="KW-0032">Aminotransferase</keyword>
<comment type="catalytic activity">
    <reaction evidence="13">
        <text>L-isoleucine + 2-oxoglutarate = (S)-3-methyl-2-oxopentanoate + L-glutamate</text>
        <dbReference type="Rhea" id="RHEA:24801"/>
        <dbReference type="ChEBI" id="CHEBI:16810"/>
        <dbReference type="ChEBI" id="CHEBI:29985"/>
        <dbReference type="ChEBI" id="CHEBI:35146"/>
        <dbReference type="ChEBI" id="CHEBI:58045"/>
        <dbReference type="EC" id="2.6.1.42"/>
    </reaction>
</comment>
<dbReference type="PROSITE" id="PS00770">
    <property type="entry name" value="AA_TRANSFER_CLASS_4"/>
    <property type="match status" value="1"/>
</dbReference>
<name>A0A9X2ICP6_9GAMM</name>
<evidence type="ECO:0000256" key="19">
    <source>
        <dbReference type="RuleBase" id="RU004106"/>
    </source>
</evidence>
<keyword evidence="21" id="KW-0808">Transferase</keyword>
<proteinExistence type="inferred from homology"/>
<dbReference type="FunFam" id="3.20.10.10:FF:000002">
    <property type="entry name" value="D-alanine aminotransferase"/>
    <property type="match status" value="1"/>
</dbReference>
<evidence type="ECO:0000256" key="13">
    <source>
        <dbReference type="ARBA" id="ARBA00048798"/>
    </source>
</evidence>
<dbReference type="GO" id="GO:0008696">
    <property type="term" value="F:4-amino-4-deoxychorismate lyase activity"/>
    <property type="evidence" value="ECO:0007669"/>
    <property type="project" value="UniProtKB-EC"/>
</dbReference>
<comment type="similarity">
    <text evidence="6 19">Belongs to the class-IV pyridoxal-phosphate-dependent aminotransferase family.</text>
</comment>
<evidence type="ECO:0000256" key="17">
    <source>
        <dbReference type="ARBA" id="ARBA00069174"/>
    </source>
</evidence>
<dbReference type="EC" id="2.6.1.42" evidence="7"/>
<dbReference type="Pfam" id="PF01063">
    <property type="entry name" value="Aminotran_4"/>
    <property type="match status" value="1"/>
</dbReference>
<organism evidence="21 22">
    <name type="scientific">Legionella maioricensis</name>
    <dbReference type="NCBI Taxonomy" id="2896528"/>
    <lineage>
        <taxon>Bacteria</taxon>
        <taxon>Pseudomonadati</taxon>
        <taxon>Pseudomonadota</taxon>
        <taxon>Gammaproteobacteria</taxon>
        <taxon>Legionellales</taxon>
        <taxon>Legionellaceae</taxon>
        <taxon>Legionella</taxon>
    </lineage>
</organism>
<comment type="caution">
    <text evidence="21">The sequence shown here is derived from an EMBL/GenBank/DDBJ whole genome shotgun (WGS) entry which is preliminary data.</text>
</comment>
<dbReference type="GO" id="GO:0009099">
    <property type="term" value="P:L-valine biosynthetic process"/>
    <property type="evidence" value="ECO:0007669"/>
    <property type="project" value="TreeGrafter"/>
</dbReference>
<evidence type="ECO:0000256" key="9">
    <source>
        <dbReference type="ARBA" id="ARBA00022909"/>
    </source>
</evidence>
<dbReference type="GO" id="GO:0005829">
    <property type="term" value="C:cytosol"/>
    <property type="evidence" value="ECO:0007669"/>
    <property type="project" value="TreeGrafter"/>
</dbReference>
<evidence type="ECO:0000256" key="15">
    <source>
        <dbReference type="ARBA" id="ARBA00049529"/>
    </source>
</evidence>
<evidence type="ECO:0000256" key="2">
    <source>
        <dbReference type="ARBA" id="ARBA00003109"/>
    </source>
</evidence>
<dbReference type="SUPFAM" id="SSF56752">
    <property type="entry name" value="D-aminoacid aminotransferase-like PLP-dependent enzymes"/>
    <property type="match status" value="1"/>
</dbReference>
<keyword evidence="9" id="KW-0289">Folate biosynthesis</keyword>
<comment type="function">
    <text evidence="2">Acts on leucine, isoleucine and valine.</text>
</comment>
<comment type="pathway">
    <text evidence="5">Amino-acid biosynthesis; L-leucine biosynthesis; L-leucine from 3-methyl-2-oxobutanoate: step 4/4.</text>
</comment>
<evidence type="ECO:0000256" key="4">
    <source>
        <dbReference type="ARBA" id="ARBA00004931"/>
    </source>
</evidence>
<comment type="function">
    <text evidence="16">Involved in the biosynthesis of p-aminobenzoate (PABA), a precursor of tetrahydrofolate. Converts 4-amino-4-deoxychorismate into 4-aminobenzoate (PABA) and pyruvate.</text>
</comment>
<dbReference type="PANTHER" id="PTHR42743:SF11">
    <property type="entry name" value="AMINODEOXYCHORISMATE LYASE"/>
    <property type="match status" value="1"/>
</dbReference>
<comment type="pathway">
    <text evidence="10">Cofactor biosynthesis; tetrahydrofolate biosynthesis; 4-aminobenzoate from chorismate: step 2/2.</text>
</comment>
<evidence type="ECO:0000256" key="8">
    <source>
        <dbReference type="ARBA" id="ARBA00022898"/>
    </source>
</evidence>
<evidence type="ECO:0000256" key="1">
    <source>
        <dbReference type="ARBA" id="ARBA00001933"/>
    </source>
</evidence>
<gene>
    <name evidence="21" type="ORF">LOX96_15115</name>
</gene>
<evidence type="ECO:0000256" key="3">
    <source>
        <dbReference type="ARBA" id="ARBA00004824"/>
    </source>
</evidence>
<evidence type="ECO:0000256" key="10">
    <source>
        <dbReference type="ARBA" id="ARBA00035633"/>
    </source>
</evidence>
<evidence type="ECO:0000256" key="11">
    <source>
        <dbReference type="ARBA" id="ARBA00035676"/>
    </source>
</evidence>
<dbReference type="GO" id="GO:0006532">
    <property type="term" value="P:aspartate biosynthetic process"/>
    <property type="evidence" value="ECO:0007669"/>
    <property type="project" value="TreeGrafter"/>
</dbReference>
<evidence type="ECO:0000256" key="6">
    <source>
        <dbReference type="ARBA" id="ARBA00009320"/>
    </source>
</evidence>
<dbReference type="AlphaFoldDB" id="A0A9X2ICP6"/>
<dbReference type="Gene3D" id="3.30.470.10">
    <property type="match status" value="1"/>
</dbReference>
<keyword evidence="22" id="KW-1185">Reference proteome</keyword>
<dbReference type="PANTHER" id="PTHR42743">
    <property type="entry name" value="AMINO-ACID AMINOTRANSFERASE"/>
    <property type="match status" value="1"/>
</dbReference>
<comment type="catalytic activity">
    <reaction evidence="14">
        <text>L-leucine + 2-oxoglutarate = 4-methyl-2-oxopentanoate + L-glutamate</text>
        <dbReference type="Rhea" id="RHEA:18321"/>
        <dbReference type="ChEBI" id="CHEBI:16810"/>
        <dbReference type="ChEBI" id="CHEBI:17865"/>
        <dbReference type="ChEBI" id="CHEBI:29985"/>
        <dbReference type="ChEBI" id="CHEBI:57427"/>
        <dbReference type="EC" id="2.6.1.42"/>
    </reaction>
</comment>
<dbReference type="InterPro" id="IPR001544">
    <property type="entry name" value="Aminotrans_IV"/>
</dbReference>
<sequence length="269" mass="30026">MHTRVLVEKGDISPAFAIDDRIYLGEGLFETLRVNSSKPCFADLHWQRLGNAARKLGIPFDLSFDDWQDHLIAQIKRDNLYHGGIKAILSGGSAPRGLAEQGQVSHLVFQTFNYTVRKEPVRLVSASWLRDGANPVYQLKSVNYLEAIIARRQALAHGADDALFYNTQHHATETTCANLFLIKDNTLLTPSLGDGVLPGITRSRLLSLGLQHQISCLELSITKKMIEEADAVLVTNSLQGIRFVLSVDDIVFDLTHPLLEQLVVWLEQM</sequence>
<accession>A0A9X2ICP6</accession>
<evidence type="ECO:0000313" key="21">
    <source>
        <dbReference type="EMBL" id="MCL9685431.1"/>
    </source>
</evidence>
<evidence type="ECO:0000256" key="14">
    <source>
        <dbReference type="ARBA" id="ARBA00049229"/>
    </source>
</evidence>
<comment type="pathway">
    <text evidence="4">Amino-acid biosynthesis; L-valine biosynthesis; L-valine from pyruvate: step 4/4.</text>
</comment>
<dbReference type="InterPro" id="IPR050571">
    <property type="entry name" value="Class-IV_PLP-Dep_Aminotrnsfr"/>
</dbReference>
<evidence type="ECO:0000256" key="20">
    <source>
        <dbReference type="RuleBase" id="RU004516"/>
    </source>
</evidence>
<keyword evidence="8 20" id="KW-0663">Pyridoxal phosphate</keyword>
<dbReference type="GO" id="GO:0004084">
    <property type="term" value="F:branched-chain-amino-acid transaminase activity"/>
    <property type="evidence" value="ECO:0007669"/>
    <property type="project" value="UniProtKB-EC"/>
</dbReference>
<dbReference type="GO" id="GO:0046656">
    <property type="term" value="P:folic acid biosynthetic process"/>
    <property type="evidence" value="ECO:0007669"/>
    <property type="project" value="UniProtKB-KW"/>
</dbReference>
<dbReference type="GO" id="GO:0009098">
    <property type="term" value="P:L-leucine biosynthetic process"/>
    <property type="evidence" value="ECO:0007669"/>
    <property type="project" value="TreeGrafter"/>
</dbReference>
<evidence type="ECO:0000256" key="16">
    <source>
        <dbReference type="ARBA" id="ARBA00054027"/>
    </source>
</evidence>
<evidence type="ECO:0000256" key="7">
    <source>
        <dbReference type="ARBA" id="ARBA00013053"/>
    </source>
</evidence>
<comment type="catalytic activity">
    <reaction evidence="15">
        <text>4-amino-4-deoxychorismate = 4-aminobenzoate + pyruvate + H(+)</text>
        <dbReference type="Rhea" id="RHEA:16201"/>
        <dbReference type="ChEBI" id="CHEBI:15361"/>
        <dbReference type="ChEBI" id="CHEBI:15378"/>
        <dbReference type="ChEBI" id="CHEBI:17836"/>
        <dbReference type="ChEBI" id="CHEBI:58406"/>
        <dbReference type="EC" id="4.1.3.38"/>
    </reaction>
</comment>
<dbReference type="InterPro" id="IPR043132">
    <property type="entry name" value="BCAT-like_C"/>
</dbReference>